<dbReference type="PROSITE" id="PS52016">
    <property type="entry name" value="TONB_DEPENDENT_REC_3"/>
    <property type="match status" value="1"/>
</dbReference>
<keyword evidence="4 11" id="KW-0812">Transmembrane</keyword>
<evidence type="ECO:0000256" key="2">
    <source>
        <dbReference type="ARBA" id="ARBA00022448"/>
    </source>
</evidence>
<dbReference type="InterPro" id="IPR000531">
    <property type="entry name" value="Beta-barrel_TonB"/>
</dbReference>
<keyword evidence="17" id="KW-1185">Reference proteome</keyword>
<evidence type="ECO:0000256" key="5">
    <source>
        <dbReference type="ARBA" id="ARBA00022729"/>
    </source>
</evidence>
<evidence type="ECO:0000256" key="9">
    <source>
        <dbReference type="ARBA" id="ARBA00023136"/>
    </source>
</evidence>
<dbReference type="InterPro" id="IPR037066">
    <property type="entry name" value="Plug_dom_sf"/>
</dbReference>
<keyword evidence="3 11" id="KW-1134">Transmembrane beta strand</keyword>
<keyword evidence="6" id="KW-0406">Ion transport</keyword>
<sequence>MSVHPQFSSIRRRVLAVAVLSSISTIAPAMADVAATDLDQVVVTATRTARTQDQTLAAVTVIDRAEIERLQPASLPDLLTGRAGISLANNGGAGKATSVFLRGTESDHVLVLIDGIKIGSATSGGASLQDIPLEQVERIEIVRGPFSSLYGSEALGGVIQIFTRKPQGSFAPSLSAAIGSEDTQRLSAGIGGRSSDADARGWYAINAAHQDTDGINAYRGTRNFDPDKDGYRNTSLTVQGGWRFNPQWDADVRAFRAEGRNEYDGSANNEADTVQQVIGGRVRYAPGERMKFTLGLGTSADLSENFLNGTYSSTFDTRRRLGSLQGDLGLGDGLLTLGYDWLGDEVHSNTDYARDRRINRGLFGQWQQDFGNQSLQLSARRDDDSQFGGKTTGSLLWGWDFTDALRLSASVGTAFKSPTFNELYYPGYGNPDLGPETSRSVELGLRGEHDWGNWSVNAFDTKIDDMIAFDASLGDFGGPNNIDRARIQGIELVAGTTLADWDLRGSLTWLDPRNDGDNPNRDNVLPRRAKQSGRIDADRRFDRFSVGASVSGAGERYDNLTNTTRMGGYGLADLRAGWAFDEAWSVQASVANVFDKRYETAALYNQPGRTWLLTLRYQPVAH</sequence>
<evidence type="ECO:0000256" key="7">
    <source>
        <dbReference type="ARBA" id="ARBA00023077"/>
    </source>
</evidence>
<dbReference type="Gene3D" id="2.170.130.10">
    <property type="entry name" value="TonB-dependent receptor, plug domain"/>
    <property type="match status" value="1"/>
</dbReference>
<reference evidence="16 17" key="1">
    <citation type="submission" date="2023-05" db="EMBL/GenBank/DDBJ databases">
        <title>Lysobacter sp. strain LF1 Genome sequencing and assembly.</title>
        <authorList>
            <person name="Jung Y."/>
        </authorList>
    </citation>
    <scope>NUCLEOTIDE SEQUENCE [LARGE SCALE GENOMIC DNA]</scope>
    <source>
        <strain evidence="16 17">LF1</strain>
    </source>
</reference>
<dbReference type="CDD" id="cd01347">
    <property type="entry name" value="ligand_gated_channel"/>
    <property type="match status" value="1"/>
</dbReference>
<keyword evidence="9 11" id="KW-0472">Membrane</keyword>
<evidence type="ECO:0000256" key="8">
    <source>
        <dbReference type="ARBA" id="ARBA00023114"/>
    </source>
</evidence>
<dbReference type="InterPro" id="IPR036942">
    <property type="entry name" value="Beta-barrel_TonB_sf"/>
</dbReference>
<keyword evidence="16" id="KW-0675">Receptor</keyword>
<keyword evidence="7 12" id="KW-0798">TonB box</keyword>
<dbReference type="NCBIfam" id="TIGR01779">
    <property type="entry name" value="TonB-B12"/>
    <property type="match status" value="1"/>
</dbReference>
<dbReference type="Gene3D" id="2.40.170.20">
    <property type="entry name" value="TonB-dependent receptor, beta-barrel domain"/>
    <property type="match status" value="1"/>
</dbReference>
<dbReference type="Pfam" id="PF07715">
    <property type="entry name" value="Plug"/>
    <property type="match status" value="1"/>
</dbReference>
<dbReference type="Proteomes" id="UP001321580">
    <property type="component" value="Unassembled WGS sequence"/>
</dbReference>
<dbReference type="RefSeq" id="WP_283213335.1">
    <property type="nucleotide sequence ID" value="NZ_JASGBI010000001.1"/>
</dbReference>
<proteinExistence type="inferred from homology"/>
<dbReference type="EMBL" id="JASGBI010000001">
    <property type="protein sequence ID" value="MDI9239973.1"/>
    <property type="molecule type" value="Genomic_DNA"/>
</dbReference>
<keyword evidence="8" id="KW-0626">Porin</keyword>
<evidence type="ECO:0000256" key="11">
    <source>
        <dbReference type="PROSITE-ProRule" id="PRU01360"/>
    </source>
</evidence>
<feature type="chain" id="PRO_5046508664" evidence="13">
    <location>
        <begin position="32"/>
        <end position="622"/>
    </location>
</feature>
<gene>
    <name evidence="16" type="primary">btuB</name>
    <name evidence="16" type="ORF">QLQ15_13755</name>
</gene>
<evidence type="ECO:0000313" key="16">
    <source>
        <dbReference type="EMBL" id="MDI9239973.1"/>
    </source>
</evidence>
<evidence type="ECO:0000256" key="1">
    <source>
        <dbReference type="ARBA" id="ARBA00004571"/>
    </source>
</evidence>
<evidence type="ECO:0000313" key="17">
    <source>
        <dbReference type="Proteomes" id="UP001321580"/>
    </source>
</evidence>
<keyword evidence="10 11" id="KW-0998">Cell outer membrane</keyword>
<comment type="subcellular location">
    <subcellularLocation>
        <location evidence="1 11">Cell outer membrane</location>
        <topology evidence="1 11">Multi-pass membrane protein</topology>
    </subcellularLocation>
</comment>
<evidence type="ECO:0000259" key="14">
    <source>
        <dbReference type="Pfam" id="PF00593"/>
    </source>
</evidence>
<keyword evidence="5 13" id="KW-0732">Signal</keyword>
<organism evidence="16 17">
    <name type="scientific">Lysobacter stagni</name>
    <dbReference type="NCBI Taxonomy" id="3045172"/>
    <lineage>
        <taxon>Bacteria</taxon>
        <taxon>Pseudomonadati</taxon>
        <taxon>Pseudomonadota</taxon>
        <taxon>Gammaproteobacteria</taxon>
        <taxon>Lysobacterales</taxon>
        <taxon>Lysobacteraceae</taxon>
        <taxon>Lysobacter</taxon>
    </lineage>
</organism>
<dbReference type="InterPro" id="IPR010101">
    <property type="entry name" value="B12_transptr_BtuB"/>
</dbReference>
<comment type="caution">
    <text evidence="16">The sequence shown here is derived from an EMBL/GenBank/DDBJ whole genome shotgun (WGS) entry which is preliminary data.</text>
</comment>
<feature type="domain" description="TonB-dependent receptor plug" evidence="15">
    <location>
        <begin position="53"/>
        <end position="158"/>
    </location>
</feature>
<dbReference type="SUPFAM" id="SSF56935">
    <property type="entry name" value="Porins"/>
    <property type="match status" value="1"/>
</dbReference>
<evidence type="ECO:0000256" key="12">
    <source>
        <dbReference type="RuleBase" id="RU003357"/>
    </source>
</evidence>
<protein>
    <submittedName>
        <fullName evidence="16">TonB-dependent vitamin B12 receptor</fullName>
    </submittedName>
</protein>
<name>A0ABT6XJ42_9GAMM</name>
<evidence type="ECO:0000256" key="13">
    <source>
        <dbReference type="SAM" id="SignalP"/>
    </source>
</evidence>
<evidence type="ECO:0000256" key="6">
    <source>
        <dbReference type="ARBA" id="ARBA00023065"/>
    </source>
</evidence>
<evidence type="ECO:0000256" key="4">
    <source>
        <dbReference type="ARBA" id="ARBA00022692"/>
    </source>
</evidence>
<keyword evidence="2 11" id="KW-0813">Transport</keyword>
<evidence type="ECO:0000256" key="3">
    <source>
        <dbReference type="ARBA" id="ARBA00022452"/>
    </source>
</evidence>
<dbReference type="InterPro" id="IPR012910">
    <property type="entry name" value="Plug_dom"/>
</dbReference>
<accession>A0ABT6XJ42</accession>
<evidence type="ECO:0000259" key="15">
    <source>
        <dbReference type="Pfam" id="PF07715"/>
    </source>
</evidence>
<comment type="similarity">
    <text evidence="11 12">Belongs to the TonB-dependent receptor family.</text>
</comment>
<dbReference type="PANTHER" id="PTHR30069:SF53">
    <property type="entry name" value="COLICIN I RECEPTOR-RELATED"/>
    <property type="match status" value="1"/>
</dbReference>
<feature type="signal peptide" evidence="13">
    <location>
        <begin position="1"/>
        <end position="31"/>
    </location>
</feature>
<dbReference type="InterPro" id="IPR039426">
    <property type="entry name" value="TonB-dep_rcpt-like"/>
</dbReference>
<dbReference type="PANTHER" id="PTHR30069">
    <property type="entry name" value="TONB-DEPENDENT OUTER MEMBRANE RECEPTOR"/>
    <property type="match status" value="1"/>
</dbReference>
<evidence type="ECO:0000256" key="10">
    <source>
        <dbReference type="ARBA" id="ARBA00023237"/>
    </source>
</evidence>
<dbReference type="Pfam" id="PF00593">
    <property type="entry name" value="TonB_dep_Rec_b-barrel"/>
    <property type="match status" value="1"/>
</dbReference>
<feature type="domain" description="TonB-dependent receptor-like beta-barrel" evidence="14">
    <location>
        <begin position="192"/>
        <end position="593"/>
    </location>
</feature>